<feature type="compositionally biased region" description="Polar residues" evidence="1">
    <location>
        <begin position="28"/>
        <end position="42"/>
    </location>
</feature>
<sequence>MIMPSTISRANYNPSSSSQKGYRLDYGRSQSVTEGQGSVNDSQTDKLCPYEADNTVLRSKRAETATRRLSGHFESHAEGIQECILAQRVSDPFRSVEKFHEFVPDCEKIPGPSKHLKGTQWMASIYGKEKHDSFNSPMEEKQRSTTQAGAKNRPSSRKQQFQCEEEVTCSEKGPSQMTGYKSLQPRLQNPKDSA</sequence>
<dbReference type="AlphaFoldDB" id="A0A9Q3GTX7"/>
<gene>
    <name evidence="2" type="ORF">O181_018315</name>
</gene>
<keyword evidence="3" id="KW-1185">Reference proteome</keyword>
<evidence type="ECO:0000313" key="3">
    <source>
        <dbReference type="Proteomes" id="UP000765509"/>
    </source>
</evidence>
<feature type="region of interest" description="Disordered" evidence="1">
    <location>
        <begin position="1"/>
        <end position="52"/>
    </location>
</feature>
<feature type="compositionally biased region" description="Basic and acidic residues" evidence="1">
    <location>
        <begin position="131"/>
        <end position="143"/>
    </location>
</feature>
<evidence type="ECO:0000313" key="2">
    <source>
        <dbReference type="EMBL" id="MBW0478600.1"/>
    </source>
</evidence>
<feature type="compositionally biased region" description="Polar residues" evidence="1">
    <location>
        <begin position="173"/>
        <end position="194"/>
    </location>
</feature>
<protein>
    <submittedName>
        <fullName evidence="2">Uncharacterized protein</fullName>
    </submittedName>
</protein>
<comment type="caution">
    <text evidence="2">The sequence shown here is derived from an EMBL/GenBank/DDBJ whole genome shotgun (WGS) entry which is preliminary data.</text>
</comment>
<proteinExistence type="predicted"/>
<dbReference type="Proteomes" id="UP000765509">
    <property type="component" value="Unassembled WGS sequence"/>
</dbReference>
<reference evidence="2" key="1">
    <citation type="submission" date="2021-03" db="EMBL/GenBank/DDBJ databases">
        <title>Draft genome sequence of rust myrtle Austropuccinia psidii MF-1, a brazilian biotype.</title>
        <authorList>
            <person name="Quecine M.C."/>
            <person name="Pachon D.M.R."/>
            <person name="Bonatelli M.L."/>
            <person name="Correr F.H."/>
            <person name="Franceschini L.M."/>
            <person name="Leite T.F."/>
            <person name="Margarido G.R.A."/>
            <person name="Almeida C.A."/>
            <person name="Ferrarezi J.A."/>
            <person name="Labate C.A."/>
        </authorList>
    </citation>
    <scope>NUCLEOTIDE SEQUENCE</scope>
    <source>
        <strain evidence="2">MF-1</strain>
    </source>
</reference>
<dbReference type="EMBL" id="AVOT02005248">
    <property type="protein sequence ID" value="MBW0478600.1"/>
    <property type="molecule type" value="Genomic_DNA"/>
</dbReference>
<accession>A0A9Q3GTX7</accession>
<evidence type="ECO:0000256" key="1">
    <source>
        <dbReference type="SAM" id="MobiDB-lite"/>
    </source>
</evidence>
<organism evidence="2 3">
    <name type="scientific">Austropuccinia psidii MF-1</name>
    <dbReference type="NCBI Taxonomy" id="1389203"/>
    <lineage>
        <taxon>Eukaryota</taxon>
        <taxon>Fungi</taxon>
        <taxon>Dikarya</taxon>
        <taxon>Basidiomycota</taxon>
        <taxon>Pucciniomycotina</taxon>
        <taxon>Pucciniomycetes</taxon>
        <taxon>Pucciniales</taxon>
        <taxon>Sphaerophragmiaceae</taxon>
        <taxon>Austropuccinia</taxon>
    </lineage>
</organism>
<feature type="compositionally biased region" description="Polar residues" evidence="1">
    <location>
        <begin position="1"/>
        <end position="20"/>
    </location>
</feature>
<feature type="region of interest" description="Disordered" evidence="1">
    <location>
        <begin position="131"/>
        <end position="194"/>
    </location>
</feature>
<name>A0A9Q3GTX7_9BASI</name>